<dbReference type="KEGG" id="oxy:HCG48_19155"/>
<protein>
    <submittedName>
        <fullName evidence="1">Uncharacterized protein</fullName>
    </submittedName>
</protein>
<dbReference type="RefSeq" id="WP_168570589.1">
    <property type="nucleotide sequence ID" value="NZ_CP051167.1"/>
</dbReference>
<name>A0A6H1U0T3_9CYAN</name>
<dbReference type="Proteomes" id="UP000500857">
    <property type="component" value="Chromosome"/>
</dbReference>
<organism evidence="1 2">
    <name type="scientific">Oxynema aestuarii AP17</name>
    <dbReference type="NCBI Taxonomy" id="2064643"/>
    <lineage>
        <taxon>Bacteria</taxon>
        <taxon>Bacillati</taxon>
        <taxon>Cyanobacteriota</taxon>
        <taxon>Cyanophyceae</taxon>
        <taxon>Oscillatoriophycideae</taxon>
        <taxon>Oscillatoriales</taxon>
        <taxon>Oscillatoriaceae</taxon>
        <taxon>Oxynema</taxon>
        <taxon>Oxynema aestuarii</taxon>
    </lineage>
</organism>
<dbReference type="AlphaFoldDB" id="A0A6H1U0T3"/>
<dbReference type="EMBL" id="CP051167">
    <property type="protein sequence ID" value="QIZ72441.1"/>
    <property type="molecule type" value="Genomic_DNA"/>
</dbReference>
<dbReference type="InterPro" id="IPR054652">
    <property type="entry name" value="T4P_EbsA-like"/>
</dbReference>
<gene>
    <name evidence="1" type="ORF">HCG48_19155</name>
</gene>
<dbReference type="NCBIfam" id="NF045587">
    <property type="entry name" value="T4P_biogen_EbsA"/>
    <property type="match status" value="1"/>
</dbReference>
<evidence type="ECO:0000313" key="2">
    <source>
        <dbReference type="Proteomes" id="UP000500857"/>
    </source>
</evidence>
<proteinExistence type="predicted"/>
<reference evidence="1 2" key="1">
    <citation type="submission" date="2020-04" db="EMBL/GenBank/DDBJ databases">
        <authorList>
            <person name="Basu S."/>
            <person name="Maruthanayagam V."/>
            <person name="Chakraborty S."/>
            <person name="Pramanik A."/>
            <person name="Mukherjee J."/>
            <person name="Brink B."/>
        </authorList>
    </citation>
    <scope>NUCLEOTIDE SEQUENCE [LARGE SCALE GENOMIC DNA]</scope>
    <source>
        <strain evidence="1 2">AP17</strain>
    </source>
</reference>
<sequence length="126" mass="14547">MATNLENLQPADNREVGVYMPYYQGNKRAVLPRAIGLYRQGSLEGERKIENGEDVPFVASWHVSTLPADLTRCRLQFDGNAELSYEITMANFEFIDFLIDVIVGFKRYQIVDFSKPFYRKLLQMDA</sequence>
<keyword evidence="2" id="KW-1185">Reference proteome</keyword>
<accession>A0A6H1U0T3</accession>
<evidence type="ECO:0000313" key="1">
    <source>
        <dbReference type="EMBL" id="QIZ72441.1"/>
    </source>
</evidence>